<dbReference type="PRINTS" id="PR00364">
    <property type="entry name" value="DISEASERSIST"/>
</dbReference>
<evidence type="ECO:0000313" key="2">
    <source>
        <dbReference type="EMBL" id="AXB43687.1"/>
    </source>
</evidence>
<organism evidence="2 3">
    <name type="scientific">Amycolatopsis albispora</name>
    <dbReference type="NCBI Taxonomy" id="1804986"/>
    <lineage>
        <taxon>Bacteria</taxon>
        <taxon>Bacillati</taxon>
        <taxon>Actinomycetota</taxon>
        <taxon>Actinomycetes</taxon>
        <taxon>Pseudonocardiales</taxon>
        <taxon>Pseudonocardiaceae</taxon>
        <taxon>Amycolatopsis</taxon>
    </lineage>
</organism>
<keyword evidence="3" id="KW-1185">Reference proteome</keyword>
<dbReference type="InterPro" id="IPR019734">
    <property type="entry name" value="TPR_rpt"/>
</dbReference>
<dbReference type="Proteomes" id="UP000250434">
    <property type="component" value="Chromosome"/>
</dbReference>
<evidence type="ECO:0000259" key="1">
    <source>
        <dbReference type="Pfam" id="PF13191"/>
    </source>
</evidence>
<dbReference type="Gene3D" id="3.40.50.300">
    <property type="entry name" value="P-loop containing nucleotide triphosphate hydrolases"/>
    <property type="match status" value="1"/>
</dbReference>
<sequence length="827" mass="91878">MTGSAEHAGELLVGRDDQLERLLNLLAPTERNPGPVVVAGMGGIGKTTLSSHTASVAADRGWFPGGVLFVDLRGYDLDNHQVQPERVFASMLRILAPDDQVPATVDEQAAAYHQVLSRLATQRRRVLLVLDNAATSTQIADLVPRAGLHRTLITSRDTLSLPGAHQFNLDVMHAHDALQLLSAILTRRRPGDRRTASEPDAAKRLAVTTCGALPLAVEITASVLADEPDLSITDLIAELETVGGTGVHRLPAGERTVGAVIDQSWHRLRTRHPDAARLLPLLTLNPGSDFHTDAAAALAGHPPAATVSWLRTLRHASLLRRTESGRWTMHDLIRNHARDHLHHSDTPDPNTATQRLLDHYEQTTKAADRHLRDLAGDLEFERFTRREDALAWLDAERANLVAAVGLALTGRQHDLTTRLAAALDEYLHWRHHVSDRLTVSEYSLIAAQHLNIPRTLAASLNYSGLALRGARWFGEAITALQKARDLYGELGDRHGEGRAWNNLGNVLRQVRRFDEAITAHQNHLKICRELNDHHAEGVACNNLGSALQEVRRFDEAITAHQKARDLFQKLGDRHAEGRAWNNLGNALQEVRRFDEAITAHQKARDLFQKLGDRHAEGRAWNNLGNALQEVRRFDEAITAHQNHLKICRELNDHHAEGVARNNLGNALRQVRRFDDAITACQKARDLFQELGDRRGEGGSWNNLGSALQEVRRFDEAITAHQKARDLYRELGDRHAEGRAWNNLGNALRQVRRFNEAITAHQNHLKICRELNDHHAEGVAWNNLGLAQRDSGRPEEAKAAGTEAISAFRMAGDAHNENAVNGWLNELS</sequence>
<name>A0A344L6L3_9PSEU</name>
<dbReference type="SUPFAM" id="SSF52540">
    <property type="entry name" value="P-loop containing nucleoside triphosphate hydrolases"/>
    <property type="match status" value="1"/>
</dbReference>
<gene>
    <name evidence="2" type="ORF">A4R43_15055</name>
</gene>
<dbReference type="GO" id="GO:0043531">
    <property type="term" value="F:ADP binding"/>
    <property type="evidence" value="ECO:0007669"/>
    <property type="project" value="InterPro"/>
</dbReference>
<feature type="domain" description="Orc1-like AAA ATPase" evidence="1">
    <location>
        <begin position="12"/>
        <end position="133"/>
    </location>
</feature>
<dbReference type="InterPro" id="IPR041664">
    <property type="entry name" value="AAA_16"/>
</dbReference>
<protein>
    <recommendedName>
        <fullName evidence="1">Orc1-like AAA ATPase domain-containing protein</fullName>
    </recommendedName>
</protein>
<dbReference type="InterPro" id="IPR027417">
    <property type="entry name" value="P-loop_NTPase"/>
</dbReference>
<accession>A0A344L6L3</accession>
<dbReference type="SUPFAM" id="SSF48452">
    <property type="entry name" value="TPR-like"/>
    <property type="match status" value="2"/>
</dbReference>
<dbReference type="KEGG" id="aab:A4R43_15055"/>
<dbReference type="Gene3D" id="1.25.40.10">
    <property type="entry name" value="Tetratricopeptide repeat domain"/>
    <property type="match status" value="2"/>
</dbReference>
<dbReference type="Pfam" id="PF13424">
    <property type="entry name" value="TPR_12"/>
    <property type="match status" value="3"/>
</dbReference>
<dbReference type="SMART" id="SM00028">
    <property type="entry name" value="TPR"/>
    <property type="match status" value="9"/>
</dbReference>
<dbReference type="InterPro" id="IPR011990">
    <property type="entry name" value="TPR-like_helical_dom_sf"/>
</dbReference>
<reference evidence="2 3" key="1">
    <citation type="submission" date="2016-04" db="EMBL/GenBank/DDBJ databases">
        <title>Complete genome sequence and analysis of deep-sea sediment isolate, Amycolatopsis sp. WP1.</title>
        <authorList>
            <person name="Wang H."/>
            <person name="Chen S."/>
            <person name="Wu Q."/>
        </authorList>
    </citation>
    <scope>NUCLEOTIDE SEQUENCE [LARGE SCALE GENOMIC DNA]</scope>
    <source>
        <strain evidence="2 3">WP1</strain>
    </source>
</reference>
<dbReference type="PANTHER" id="PTHR10098">
    <property type="entry name" value="RAPSYN-RELATED"/>
    <property type="match status" value="1"/>
</dbReference>
<dbReference type="EMBL" id="CP015163">
    <property type="protein sequence ID" value="AXB43687.1"/>
    <property type="molecule type" value="Genomic_DNA"/>
</dbReference>
<proteinExistence type="predicted"/>
<dbReference type="PANTHER" id="PTHR10098:SF108">
    <property type="entry name" value="TETRATRICOPEPTIDE REPEAT PROTEIN 28"/>
    <property type="match status" value="1"/>
</dbReference>
<evidence type="ECO:0000313" key="3">
    <source>
        <dbReference type="Proteomes" id="UP000250434"/>
    </source>
</evidence>
<dbReference type="Pfam" id="PF13374">
    <property type="entry name" value="TPR_10"/>
    <property type="match status" value="2"/>
</dbReference>
<dbReference type="Pfam" id="PF13191">
    <property type="entry name" value="AAA_16"/>
    <property type="match status" value="1"/>
</dbReference>
<dbReference type="AlphaFoldDB" id="A0A344L6L3"/>